<dbReference type="PANTHER" id="PTHR33514:SF13">
    <property type="entry name" value="PROTEIN ABCI12, CHLOROPLASTIC"/>
    <property type="match status" value="1"/>
</dbReference>
<dbReference type="AlphaFoldDB" id="A0A6A0AJZ8"/>
<comment type="subcellular location">
    <subcellularLocation>
        <location evidence="1">Membrane</location>
        <topology evidence="1">Multi-pass membrane protein</topology>
    </subcellularLocation>
</comment>
<dbReference type="GO" id="GO:0005886">
    <property type="term" value="C:plasma membrane"/>
    <property type="evidence" value="ECO:0007669"/>
    <property type="project" value="UniProtKB-ARBA"/>
</dbReference>
<protein>
    <submittedName>
        <fullName evidence="6">Cobalt transport protein</fullName>
    </submittedName>
</protein>
<dbReference type="Pfam" id="PF02361">
    <property type="entry name" value="CbiQ"/>
    <property type="match status" value="1"/>
</dbReference>
<accession>A0A6A0AJZ8</accession>
<keyword evidence="7" id="KW-1185">Reference proteome</keyword>
<dbReference type="Proteomes" id="UP000485058">
    <property type="component" value="Unassembled WGS sequence"/>
</dbReference>
<evidence type="ECO:0000256" key="5">
    <source>
        <dbReference type="SAM" id="Phobius"/>
    </source>
</evidence>
<name>A0A6A0AJZ8_HAELA</name>
<comment type="caution">
    <text evidence="6">The sequence shown here is derived from an EMBL/GenBank/DDBJ whole genome shotgun (WGS) entry which is preliminary data.</text>
</comment>
<keyword evidence="3 5" id="KW-1133">Transmembrane helix</keyword>
<feature type="non-terminal residue" evidence="6">
    <location>
        <position position="1"/>
    </location>
</feature>
<dbReference type="GO" id="GO:0009507">
    <property type="term" value="C:chloroplast"/>
    <property type="evidence" value="ECO:0007669"/>
    <property type="project" value="TreeGrafter"/>
</dbReference>
<evidence type="ECO:0000313" key="7">
    <source>
        <dbReference type="Proteomes" id="UP000485058"/>
    </source>
</evidence>
<gene>
    <name evidence="6" type="ORF">HaLaN_32471</name>
</gene>
<dbReference type="InterPro" id="IPR003339">
    <property type="entry name" value="ABC/ECF_trnsptr_transmembrane"/>
</dbReference>
<evidence type="ECO:0000256" key="3">
    <source>
        <dbReference type="ARBA" id="ARBA00022989"/>
    </source>
</evidence>
<evidence type="ECO:0000256" key="2">
    <source>
        <dbReference type="ARBA" id="ARBA00022692"/>
    </source>
</evidence>
<sequence>VRNLALGLAARGVDWSVQGLRGSLAIAARLCVRLFANLFHRSESIAQAMVVRGFQGPSEQRLYMMQANQTSVVANVIAVGLLLALFAAVSVNTL</sequence>
<dbReference type="PANTHER" id="PTHR33514">
    <property type="entry name" value="PROTEIN ABCI12, CHLOROPLASTIC"/>
    <property type="match status" value="1"/>
</dbReference>
<organism evidence="6 7">
    <name type="scientific">Haematococcus lacustris</name>
    <name type="common">Green alga</name>
    <name type="synonym">Haematococcus pluvialis</name>
    <dbReference type="NCBI Taxonomy" id="44745"/>
    <lineage>
        <taxon>Eukaryota</taxon>
        <taxon>Viridiplantae</taxon>
        <taxon>Chlorophyta</taxon>
        <taxon>core chlorophytes</taxon>
        <taxon>Chlorophyceae</taxon>
        <taxon>CS clade</taxon>
        <taxon>Chlamydomonadales</taxon>
        <taxon>Haematococcaceae</taxon>
        <taxon>Haematococcus</taxon>
    </lineage>
</organism>
<evidence type="ECO:0000313" key="6">
    <source>
        <dbReference type="EMBL" id="GFH33146.1"/>
    </source>
</evidence>
<evidence type="ECO:0000256" key="1">
    <source>
        <dbReference type="ARBA" id="ARBA00004141"/>
    </source>
</evidence>
<reference evidence="6 7" key="1">
    <citation type="submission" date="2020-02" db="EMBL/GenBank/DDBJ databases">
        <title>Draft genome sequence of Haematococcus lacustris strain NIES-144.</title>
        <authorList>
            <person name="Morimoto D."/>
            <person name="Nakagawa S."/>
            <person name="Yoshida T."/>
            <person name="Sawayama S."/>
        </authorList>
    </citation>
    <scope>NUCLEOTIDE SEQUENCE [LARGE SCALE GENOMIC DNA]</scope>
    <source>
        <strain evidence="6 7">NIES-144</strain>
    </source>
</reference>
<keyword evidence="2 5" id="KW-0812">Transmembrane</keyword>
<feature type="transmembrane region" description="Helical" evidence="5">
    <location>
        <begin position="72"/>
        <end position="91"/>
    </location>
</feature>
<proteinExistence type="predicted"/>
<dbReference type="EMBL" id="BLLF01007857">
    <property type="protein sequence ID" value="GFH33146.1"/>
    <property type="molecule type" value="Genomic_DNA"/>
</dbReference>
<evidence type="ECO:0000256" key="4">
    <source>
        <dbReference type="ARBA" id="ARBA00023136"/>
    </source>
</evidence>
<keyword evidence="4 5" id="KW-0472">Membrane</keyword>